<reference evidence="1" key="1">
    <citation type="submission" date="2024-09" db="EMBL/GenBank/DDBJ databases">
        <title>Black Yeasts Isolated from many extreme environments.</title>
        <authorList>
            <person name="Coleine C."/>
            <person name="Stajich J.E."/>
            <person name="Selbmann L."/>
        </authorList>
    </citation>
    <scope>NUCLEOTIDE SEQUENCE</scope>
    <source>
        <strain evidence="1">CCFEE 5737</strain>
    </source>
</reference>
<name>A0ACC3D2T8_9PEZI</name>
<evidence type="ECO:0000313" key="2">
    <source>
        <dbReference type="Proteomes" id="UP001186974"/>
    </source>
</evidence>
<keyword evidence="2" id="KW-1185">Reference proteome</keyword>
<dbReference type="EMBL" id="JAWDJW010008291">
    <property type="protein sequence ID" value="KAK3060783.1"/>
    <property type="molecule type" value="Genomic_DNA"/>
</dbReference>
<dbReference type="Proteomes" id="UP001186974">
    <property type="component" value="Unassembled WGS sequence"/>
</dbReference>
<gene>
    <name evidence="1" type="ORF">LTS18_007699</name>
</gene>
<accession>A0ACC3D2T8</accession>
<comment type="caution">
    <text evidence="1">The sequence shown here is derived from an EMBL/GenBank/DDBJ whole genome shotgun (WGS) entry which is preliminary data.</text>
</comment>
<proteinExistence type="predicted"/>
<protein>
    <submittedName>
        <fullName evidence="1">Uncharacterized protein</fullName>
    </submittedName>
</protein>
<sequence length="383" mass="44840">MTPFDQAPLGSFTPTGFSVEEIHALGDFPDYATLSGVPLPQEYEGFDITKARSRPYRPFRWAYHQTMSLTKMETDWWLEIDKDYASRIRQRQQLYAEHGDGILASLPGSELACKELMEMVLQFLCARYPKCFQLNTEATVFYNNVLETTSKLKETPPLEVILNNIPEDFCIMLREEDTGFYRFRGGVICSSLGWNLKSKLGMRLHEIHEPIPDYKEKMQFSMDRYFAKKPTDKPIQRGSWGLEVDAPLYMPPGDPHEKYRDIQDPDVGISRCNLRVDWQTLRRLPLSAAVIFNFKALFTPVENFRTEPYIPSLLLKVLHEGKKNIMEYKNTWHVEHAVIPALKEYEKEQIANELIEKDWEPHTLQESPFFPSWEEQWHREQGF</sequence>
<evidence type="ECO:0000313" key="1">
    <source>
        <dbReference type="EMBL" id="KAK3060783.1"/>
    </source>
</evidence>
<organism evidence="1 2">
    <name type="scientific">Coniosporium uncinatum</name>
    <dbReference type="NCBI Taxonomy" id="93489"/>
    <lineage>
        <taxon>Eukaryota</taxon>
        <taxon>Fungi</taxon>
        <taxon>Dikarya</taxon>
        <taxon>Ascomycota</taxon>
        <taxon>Pezizomycotina</taxon>
        <taxon>Dothideomycetes</taxon>
        <taxon>Dothideomycetes incertae sedis</taxon>
        <taxon>Coniosporium</taxon>
    </lineage>
</organism>